<dbReference type="InterPro" id="IPR014718">
    <property type="entry name" value="GH-type_carb-bd"/>
</dbReference>
<dbReference type="EMBL" id="JAERRF010000039">
    <property type="protein sequence ID" value="MBL1102139.1"/>
    <property type="molecule type" value="Genomic_DNA"/>
</dbReference>
<dbReference type="Proteomes" id="UP000634229">
    <property type="component" value="Unassembled WGS sequence"/>
</dbReference>
<accession>A0ABS1NPW2</accession>
<name>A0ABS1NPW2_9ACTN</name>
<evidence type="ECO:0000313" key="1">
    <source>
        <dbReference type="EMBL" id="MBL1102139.1"/>
    </source>
</evidence>
<keyword evidence="2" id="KW-1185">Reference proteome</keyword>
<protein>
    <recommendedName>
        <fullName evidence="3">Galactose mutarotase</fullName>
    </recommendedName>
</protein>
<reference evidence="1 2" key="1">
    <citation type="submission" date="2021-01" db="EMBL/GenBank/DDBJ databases">
        <title>WGS of actinomycetes isolated from Thailand.</title>
        <authorList>
            <person name="Thawai C."/>
        </authorList>
    </citation>
    <scope>NUCLEOTIDE SEQUENCE [LARGE SCALE GENOMIC DNA]</scope>
    <source>
        <strain evidence="1 2">CA1R205</strain>
    </source>
</reference>
<dbReference type="Gene3D" id="2.70.98.10">
    <property type="match status" value="1"/>
</dbReference>
<organism evidence="1 2">
    <name type="scientific">Streptomyces coffeae</name>
    <dbReference type="NCBI Taxonomy" id="621382"/>
    <lineage>
        <taxon>Bacteria</taxon>
        <taxon>Bacillati</taxon>
        <taxon>Actinomycetota</taxon>
        <taxon>Actinomycetes</taxon>
        <taxon>Kitasatosporales</taxon>
        <taxon>Streptomycetaceae</taxon>
        <taxon>Streptomyces</taxon>
    </lineage>
</organism>
<proteinExistence type="predicted"/>
<evidence type="ECO:0008006" key="3">
    <source>
        <dbReference type="Google" id="ProtNLM"/>
    </source>
</evidence>
<sequence length="283" mass="30367">MVTLPLTVRTDLAHGGRWTSLRAGGHEWLWHRPDPARAQVRPGAPFVDAGGLEECVPTVRGLPDHGDAWSRPWRRTGDSDEVNCPQFTLRRRIRKEGSGLVADYQLTADPGYRLLWAAHALLDLTPSACLTAPWGTPTRLFPEAAPHLGRPWPHPSRYLTGRWPAPHGLRLDRLGPDDGSAVGAILTGCCGVQVTDGSGTLSLTLYADPGVPLSIALWRNLAGFPATSPYRSIGVEPMLGSVFDLAEAGPSDAATVPSGGTLTWQLRITATGSPRHRPGKATP</sequence>
<dbReference type="RefSeq" id="WP_201882337.1">
    <property type="nucleotide sequence ID" value="NZ_JAERRF010000039.1"/>
</dbReference>
<evidence type="ECO:0000313" key="2">
    <source>
        <dbReference type="Proteomes" id="UP000634229"/>
    </source>
</evidence>
<comment type="caution">
    <text evidence="1">The sequence shown here is derived from an EMBL/GenBank/DDBJ whole genome shotgun (WGS) entry which is preliminary data.</text>
</comment>
<gene>
    <name evidence="1" type="ORF">JK363_37095</name>
</gene>